<reference evidence="2" key="1">
    <citation type="submission" date="2021-01" db="EMBL/GenBank/DDBJ databases">
        <title>Whole genome shotgun sequence of Virgisporangium aurantiacum NBRC 16421.</title>
        <authorList>
            <person name="Komaki H."/>
            <person name="Tamura T."/>
        </authorList>
    </citation>
    <scope>NUCLEOTIDE SEQUENCE</scope>
    <source>
        <strain evidence="2">NBRC 16421</strain>
    </source>
</reference>
<name>A0A8J4E6G8_9ACTN</name>
<keyword evidence="3" id="KW-1185">Reference proteome</keyword>
<dbReference type="EMBL" id="BOPG01000090">
    <property type="protein sequence ID" value="GIJ63219.1"/>
    <property type="molecule type" value="Genomic_DNA"/>
</dbReference>
<dbReference type="InterPro" id="IPR006827">
    <property type="entry name" value="Lant_deHydtase_N"/>
</dbReference>
<dbReference type="Proteomes" id="UP000612585">
    <property type="component" value="Unassembled WGS sequence"/>
</dbReference>
<evidence type="ECO:0000259" key="1">
    <source>
        <dbReference type="Pfam" id="PF04738"/>
    </source>
</evidence>
<dbReference type="Pfam" id="PF04738">
    <property type="entry name" value="Lant_dehydr_N"/>
    <property type="match status" value="1"/>
</dbReference>
<sequence>MPAANDPIELPGTGWRIWPDALLRTTGFPADGLQRLAAPDAAAAADAHLAGALDEAGFTDAFAKAAADASRELYEIAGDPRFVEAITWQNTNVLHALDGLRADGPDGRRNYKRRNREEIVARYWQRYCAKNDTIGFFGPMCWVTIDGAGPAVSGGPGPGFLTDRRVYLERWALAAYAERLAADPRVRPWLPVVLEPHLLLCGREVRRPVHPPLPLSAAEAAALAALPRPRRAVDLADDLVADAGSGLRKPADVYLLLDRLVERGILRWGADLPMDLSAGTVLRAVVEDVGDPALRRECVDGLDRLEAARDAVAAAAGEPAELRAALAALDGEFAAVVGTTLRHGAGETYAGRALCHEDTVRDLNITFGGDLLAAIAPALDILLRAARWLTAAIAEAYESAFRQVYEDLCDDLGTREVPFGDLRYLAYGLLFGADRPVSAVTEELARRWAGVFDLADVAPGTRRLTVASADLVERVGAAFPADRPGWSYGRLHSPDLQIAAPSLAALARGEFTVVLGELHAACLTCSSAIWMTSHPDPEALRRTVDRDLGAGRVKSLFPENFPRLTARIADLAWSDRTWQLAYEPAPGADPDRLIPATALTVSDVDGRLVARRADGATWPLIELFGEFLSIHASDAFKLVSAGAHTPRITVDRFTVARETWRCTVGETGLAAAKGYQGLYLAARRWRAALGLPERVFVRLGTEIKPTYLDFTSPALVSSFGNMVRRARADGGDDVSVVLTELLPTPEDTWVPDADGRRYYSELRMTIRDPVAAPGSLPEPGERGQR</sequence>
<evidence type="ECO:0000313" key="3">
    <source>
        <dbReference type="Proteomes" id="UP000612585"/>
    </source>
</evidence>
<dbReference type="AlphaFoldDB" id="A0A8J4E6G8"/>
<comment type="caution">
    <text evidence="2">The sequence shown here is derived from an EMBL/GenBank/DDBJ whole genome shotgun (WGS) entry which is preliminary data.</text>
</comment>
<dbReference type="RefSeq" id="WP_204009306.1">
    <property type="nucleotide sequence ID" value="NZ_BOPG01000090.1"/>
</dbReference>
<accession>A0A8J4E6G8</accession>
<organism evidence="2 3">
    <name type="scientific">Virgisporangium aurantiacum</name>
    <dbReference type="NCBI Taxonomy" id="175570"/>
    <lineage>
        <taxon>Bacteria</taxon>
        <taxon>Bacillati</taxon>
        <taxon>Actinomycetota</taxon>
        <taxon>Actinomycetes</taxon>
        <taxon>Micromonosporales</taxon>
        <taxon>Micromonosporaceae</taxon>
        <taxon>Virgisporangium</taxon>
    </lineage>
</organism>
<proteinExistence type="predicted"/>
<feature type="domain" description="Lantibiotic dehydratase N-terminal" evidence="1">
    <location>
        <begin position="79"/>
        <end position="521"/>
    </location>
</feature>
<protein>
    <submittedName>
        <fullName evidence="2">Lantibiotic dehydratase</fullName>
    </submittedName>
</protein>
<evidence type="ECO:0000313" key="2">
    <source>
        <dbReference type="EMBL" id="GIJ63219.1"/>
    </source>
</evidence>
<gene>
    <name evidence="2" type="ORF">Vau01_107350</name>
</gene>